<protein>
    <submittedName>
        <fullName evidence="4">LAQU0S07e01464g1_1</fullName>
    </submittedName>
</protein>
<dbReference type="EMBL" id="LN890573">
    <property type="protein sequence ID" value="CUS22847.1"/>
    <property type="molecule type" value="Genomic_DNA"/>
</dbReference>
<gene>
    <name evidence="4" type="ORF">LAQU0_S07e01464g</name>
</gene>
<keyword evidence="1" id="KW-0560">Oxidoreductase</keyword>
<proteinExistence type="inferred from homology"/>
<dbReference type="OrthoDB" id="2735536at2759"/>
<dbReference type="PANTHER" id="PTHR10366:SF564">
    <property type="entry name" value="STEROL-4-ALPHA-CARBOXYLATE 3-DEHYDROGENASE, DECARBOXYLATING"/>
    <property type="match status" value="1"/>
</dbReference>
<dbReference type="InterPro" id="IPR050425">
    <property type="entry name" value="NAD(P)_dehydrat-like"/>
</dbReference>
<sequence length="360" mass="40264">MDEKVLVTGSNGFIALHVLDVLLSEKYHVIGTARSQDKADQVKESFKKLYPYAQLEVEIVPDITKSGAFNDVFKKYPDIQHVLHMASNFSFGHDQSTEEAYLIPATQGTKNILETSLALGKKVKRFVITSSFASIMDFDHEGDANFIHTEATWNPTTWEKAKNNELTAYIASKKLAEESAWTFMKEHENEVPFTLTTVCPPYVWGPQMFDSSVKRGVLNTSAELINQALKTTPAFEGPFDTPNGIGCDVRDVALLHVLPLRNEKLAGKRLFPVNGTGIKQHNYKNARFNMQRVLDVLNEKFPELKGKISKGGIEDNEKALAAGFYYNNDETCKLTGIEFKPLEVTIYDAAKQILDFGPSS</sequence>
<dbReference type="Proteomes" id="UP000236544">
    <property type="component" value="Unassembled WGS sequence"/>
</dbReference>
<dbReference type="Pfam" id="PF01370">
    <property type="entry name" value="Epimerase"/>
    <property type="match status" value="1"/>
</dbReference>
<feature type="domain" description="NAD-dependent epimerase/dehydratase" evidence="3">
    <location>
        <begin position="5"/>
        <end position="223"/>
    </location>
</feature>
<name>A0A0P1KSB6_9SACH</name>
<dbReference type="GO" id="GO:0016616">
    <property type="term" value="F:oxidoreductase activity, acting on the CH-OH group of donors, NAD or NADP as acceptor"/>
    <property type="evidence" value="ECO:0007669"/>
    <property type="project" value="TreeGrafter"/>
</dbReference>
<dbReference type="AlphaFoldDB" id="A0A0P1KSB6"/>
<dbReference type="PANTHER" id="PTHR10366">
    <property type="entry name" value="NAD DEPENDENT EPIMERASE/DEHYDRATASE"/>
    <property type="match status" value="1"/>
</dbReference>
<dbReference type="InterPro" id="IPR001509">
    <property type="entry name" value="Epimerase_deHydtase"/>
</dbReference>
<evidence type="ECO:0000313" key="5">
    <source>
        <dbReference type="Proteomes" id="UP000236544"/>
    </source>
</evidence>
<dbReference type="InterPro" id="IPR036291">
    <property type="entry name" value="NAD(P)-bd_dom_sf"/>
</dbReference>
<evidence type="ECO:0000259" key="3">
    <source>
        <dbReference type="Pfam" id="PF01370"/>
    </source>
</evidence>
<reference evidence="5" key="1">
    <citation type="submission" date="2015-10" db="EMBL/GenBank/DDBJ databases">
        <authorList>
            <person name="Devillers H."/>
        </authorList>
    </citation>
    <scope>NUCLEOTIDE SEQUENCE [LARGE SCALE GENOMIC DNA]</scope>
</reference>
<dbReference type="Gene3D" id="3.40.50.720">
    <property type="entry name" value="NAD(P)-binding Rossmann-like Domain"/>
    <property type="match status" value="1"/>
</dbReference>
<organism evidence="4 5">
    <name type="scientific">Lachancea quebecensis</name>
    <dbReference type="NCBI Taxonomy" id="1654605"/>
    <lineage>
        <taxon>Eukaryota</taxon>
        <taxon>Fungi</taxon>
        <taxon>Dikarya</taxon>
        <taxon>Ascomycota</taxon>
        <taxon>Saccharomycotina</taxon>
        <taxon>Saccharomycetes</taxon>
        <taxon>Saccharomycetales</taxon>
        <taxon>Saccharomycetaceae</taxon>
        <taxon>Lachancea</taxon>
    </lineage>
</organism>
<evidence type="ECO:0000256" key="2">
    <source>
        <dbReference type="ARBA" id="ARBA00023445"/>
    </source>
</evidence>
<evidence type="ECO:0000313" key="4">
    <source>
        <dbReference type="EMBL" id="CUS22847.1"/>
    </source>
</evidence>
<comment type="similarity">
    <text evidence="2">Belongs to the NAD(P)-dependent epimerase/dehydratase family. Dihydroflavonol-4-reductase subfamily.</text>
</comment>
<dbReference type="SUPFAM" id="SSF51735">
    <property type="entry name" value="NAD(P)-binding Rossmann-fold domains"/>
    <property type="match status" value="1"/>
</dbReference>
<evidence type="ECO:0000256" key="1">
    <source>
        <dbReference type="ARBA" id="ARBA00023002"/>
    </source>
</evidence>
<keyword evidence="5" id="KW-1185">Reference proteome</keyword>
<accession>A0A0P1KSB6</accession>